<keyword evidence="4" id="KW-1185">Reference proteome</keyword>
<dbReference type="SUPFAM" id="SSF56801">
    <property type="entry name" value="Acetyl-CoA synthetase-like"/>
    <property type="match status" value="1"/>
</dbReference>
<dbReference type="PROSITE" id="PS00455">
    <property type="entry name" value="AMP_BINDING"/>
    <property type="match status" value="1"/>
</dbReference>
<dbReference type="PANTHER" id="PTHR43767:SF9">
    <property type="entry name" value="LONG-CHAIN-FATTY-ACID--COA LIGASE"/>
    <property type="match status" value="1"/>
</dbReference>
<protein>
    <submittedName>
        <fullName evidence="3">Long-chain fatty acid--CoA ligase</fullName>
    </submittedName>
</protein>
<dbReference type="Pfam" id="PF13193">
    <property type="entry name" value="AMP-binding_C"/>
    <property type="match status" value="1"/>
</dbReference>
<dbReference type="Gene3D" id="2.30.38.10">
    <property type="entry name" value="Luciferase, Domain 3"/>
    <property type="match status" value="1"/>
</dbReference>
<evidence type="ECO:0000259" key="1">
    <source>
        <dbReference type="Pfam" id="PF00501"/>
    </source>
</evidence>
<dbReference type="EMBL" id="JBHSOZ010000003">
    <property type="protein sequence ID" value="MFC5712324.1"/>
    <property type="molecule type" value="Genomic_DNA"/>
</dbReference>
<dbReference type="InterPro" id="IPR000873">
    <property type="entry name" value="AMP-dep_synth/lig_dom"/>
</dbReference>
<dbReference type="InterPro" id="IPR045851">
    <property type="entry name" value="AMP-bd_C_sf"/>
</dbReference>
<dbReference type="Gene3D" id="3.40.50.980">
    <property type="match status" value="2"/>
</dbReference>
<reference evidence="4" key="1">
    <citation type="journal article" date="2019" name="Int. J. Syst. Evol. Microbiol.">
        <title>The Global Catalogue of Microorganisms (GCM) 10K type strain sequencing project: providing services to taxonomists for standard genome sequencing and annotation.</title>
        <authorList>
            <consortium name="The Broad Institute Genomics Platform"/>
            <consortium name="The Broad Institute Genome Sequencing Center for Infectious Disease"/>
            <person name="Wu L."/>
            <person name="Ma J."/>
        </authorList>
    </citation>
    <scope>NUCLEOTIDE SEQUENCE [LARGE SCALE GENOMIC DNA]</scope>
    <source>
        <strain evidence="4">CECT 7184</strain>
    </source>
</reference>
<sequence>MPNVWLKHYAEDIPHEVDIPEISIPDMLQDTVRKYGEKEALSFYGQTMTYKELQYRTSAFASALQEKGIKKGDRVAIMLPNCPQYVISYYGILTAGAVVTQVNPMLVGRELTHILNDSGARVLVIYKDLLPVLEKVQDSLSLEKVVTVDLKGKEGSEEEDYIPFSHFLASGTDKVEPPKINPEEDTAVLQYTGGTTGRSKGATLTHRNLIANLTQTYEFFKHDLKKGEERYLTVIPLFHVFGMTACMNLSVYSGSLSVMLPRFELEEVLETIKREQPTSFPGVPTMYVALNSHPEAESYGIDSIKVCNSGSAPMPLELMRSFENKTSSTILEGYGLSETSPTTHVNPSFGERKPGSVGIPLPSTECKIVDLGEGTKELKAGETGEVIIKGPQVMKGYWNMPEETTIALRNGWLYTGDIGKMDEDGYLYIVDRKKDLIIASGYNIYPRDIEEVLYEHEAVQEAVAVGIPDKYKGEAVKAVVVFKDGKSATEEELISFCRQNMAAYKVPSYIESRQQLPKTNVGKILRRAIKEEARKQAAEKQSPL</sequence>
<dbReference type="Proteomes" id="UP001596142">
    <property type="component" value="Unassembled WGS sequence"/>
</dbReference>
<dbReference type="InterPro" id="IPR050237">
    <property type="entry name" value="ATP-dep_AMP-bd_enzyme"/>
</dbReference>
<dbReference type="GO" id="GO:0016874">
    <property type="term" value="F:ligase activity"/>
    <property type="evidence" value="ECO:0007669"/>
    <property type="project" value="UniProtKB-KW"/>
</dbReference>
<dbReference type="RefSeq" id="WP_385939421.1">
    <property type="nucleotide sequence ID" value="NZ_JBHSOZ010000003.1"/>
</dbReference>
<dbReference type="Gene3D" id="3.30.300.30">
    <property type="match status" value="1"/>
</dbReference>
<proteinExistence type="predicted"/>
<dbReference type="InterPro" id="IPR025110">
    <property type="entry name" value="AMP-bd_C"/>
</dbReference>
<feature type="domain" description="AMP-binding enzyme C-terminal" evidence="2">
    <location>
        <begin position="449"/>
        <end position="523"/>
    </location>
</feature>
<evidence type="ECO:0000259" key="2">
    <source>
        <dbReference type="Pfam" id="PF13193"/>
    </source>
</evidence>
<dbReference type="Pfam" id="PF00501">
    <property type="entry name" value="AMP-binding"/>
    <property type="match status" value="1"/>
</dbReference>
<accession>A0ABW0YQE6</accession>
<feature type="domain" description="AMP-dependent synthetase/ligase" evidence="1">
    <location>
        <begin position="29"/>
        <end position="398"/>
    </location>
</feature>
<name>A0ABW0YQE6_9BACI</name>
<dbReference type="PANTHER" id="PTHR43767">
    <property type="entry name" value="LONG-CHAIN-FATTY-ACID--COA LIGASE"/>
    <property type="match status" value="1"/>
</dbReference>
<organism evidence="3 4">
    <name type="scientific">Thalassorhabdus alkalitolerans</name>
    <dbReference type="NCBI Taxonomy" id="2282697"/>
    <lineage>
        <taxon>Bacteria</taxon>
        <taxon>Bacillati</taxon>
        <taxon>Bacillota</taxon>
        <taxon>Bacilli</taxon>
        <taxon>Bacillales</taxon>
        <taxon>Bacillaceae</taxon>
        <taxon>Thalassorhabdus</taxon>
    </lineage>
</organism>
<comment type="caution">
    <text evidence="3">The sequence shown here is derived from an EMBL/GenBank/DDBJ whole genome shotgun (WGS) entry which is preliminary data.</text>
</comment>
<gene>
    <name evidence="3" type="ORF">ACFPU1_05980</name>
</gene>
<keyword evidence="3" id="KW-0436">Ligase</keyword>
<evidence type="ECO:0000313" key="4">
    <source>
        <dbReference type="Proteomes" id="UP001596142"/>
    </source>
</evidence>
<evidence type="ECO:0000313" key="3">
    <source>
        <dbReference type="EMBL" id="MFC5712324.1"/>
    </source>
</evidence>
<dbReference type="InterPro" id="IPR020845">
    <property type="entry name" value="AMP-binding_CS"/>
</dbReference>
<dbReference type="CDD" id="cd05936">
    <property type="entry name" value="FC-FACS_FadD_like"/>
    <property type="match status" value="1"/>
</dbReference>
<dbReference type="NCBIfam" id="NF004837">
    <property type="entry name" value="PRK06187.1"/>
    <property type="match status" value="1"/>
</dbReference>